<dbReference type="Pfam" id="PF05168">
    <property type="entry name" value="HEPN"/>
    <property type="match status" value="1"/>
</dbReference>
<evidence type="ECO:0000313" key="2">
    <source>
        <dbReference type="EMBL" id="GAA4329154.1"/>
    </source>
</evidence>
<dbReference type="Proteomes" id="UP001500582">
    <property type="component" value="Unassembled WGS sequence"/>
</dbReference>
<proteinExistence type="predicted"/>
<dbReference type="InterPro" id="IPR007842">
    <property type="entry name" value="HEPN_dom"/>
</dbReference>
<accession>A0ABP8GS71</accession>
<feature type="domain" description="HEPN" evidence="1">
    <location>
        <begin position="82"/>
        <end position="202"/>
    </location>
</feature>
<keyword evidence="3" id="KW-1185">Reference proteome</keyword>
<dbReference type="SUPFAM" id="SSF81593">
    <property type="entry name" value="Nucleotidyltransferase substrate binding subunit/domain"/>
    <property type="match status" value="1"/>
</dbReference>
<dbReference type="EMBL" id="BAABFT010000009">
    <property type="protein sequence ID" value="GAA4329154.1"/>
    <property type="molecule type" value="Genomic_DNA"/>
</dbReference>
<evidence type="ECO:0000313" key="3">
    <source>
        <dbReference type="Proteomes" id="UP001500582"/>
    </source>
</evidence>
<comment type="caution">
    <text evidence="2">The sequence shown here is derived from an EMBL/GenBank/DDBJ whole genome shotgun (WGS) entry which is preliminary data.</text>
</comment>
<evidence type="ECO:0000259" key="1">
    <source>
        <dbReference type="PROSITE" id="PS50910"/>
    </source>
</evidence>
<reference evidence="3" key="1">
    <citation type="journal article" date="2019" name="Int. J. Syst. Evol. Microbiol.">
        <title>The Global Catalogue of Microorganisms (GCM) 10K type strain sequencing project: providing services to taxonomists for standard genome sequencing and annotation.</title>
        <authorList>
            <consortium name="The Broad Institute Genomics Platform"/>
            <consortium name="The Broad Institute Genome Sequencing Center for Infectious Disease"/>
            <person name="Wu L."/>
            <person name="Ma J."/>
        </authorList>
    </citation>
    <scope>NUCLEOTIDE SEQUENCE [LARGE SCALE GENOMIC DNA]</scope>
    <source>
        <strain evidence="3">JCM 17705</strain>
    </source>
</reference>
<name>A0ABP8GS71_9SPHI</name>
<organism evidence="2 3">
    <name type="scientific">Mucilaginibacter gynuensis</name>
    <dbReference type="NCBI Taxonomy" id="1302236"/>
    <lineage>
        <taxon>Bacteria</taxon>
        <taxon>Pseudomonadati</taxon>
        <taxon>Bacteroidota</taxon>
        <taxon>Sphingobacteriia</taxon>
        <taxon>Sphingobacteriales</taxon>
        <taxon>Sphingobacteriaceae</taxon>
        <taxon>Mucilaginibacter</taxon>
    </lineage>
</organism>
<gene>
    <name evidence="2" type="ORF">GCM10023149_33630</name>
</gene>
<dbReference type="Gene3D" id="1.20.120.330">
    <property type="entry name" value="Nucleotidyltransferases domain 2"/>
    <property type="match status" value="1"/>
</dbReference>
<sequence>MEHNVQDYVATHFHKGTITMLVHSKEAVEGAMTNGPGFFNKVYKDGVVLYALDGKLVPDFDIPEISPLLLLQLAEEHYSSRSTMAKGLFRSAQECLTNNNATAAIFLIHQVMEQTLVALVRVHIGYRADIHHLGRLLNLCKCFSDQPANLFPLHTKPERRLFQLLLDSYSGSRYSTDFHISIEDANALYRQVAQLLSLADKLCSRKLNELKLTAEAPAPLDFMPGLPASLHQ</sequence>
<dbReference type="PROSITE" id="PS50910">
    <property type="entry name" value="HEPN"/>
    <property type="match status" value="1"/>
</dbReference>
<protein>
    <recommendedName>
        <fullName evidence="1">HEPN domain-containing protein</fullName>
    </recommendedName>
</protein>